<evidence type="ECO:0000313" key="3">
    <source>
        <dbReference type="EMBL" id="MCF3947789.1"/>
    </source>
</evidence>
<feature type="region of interest" description="Disordered" evidence="2">
    <location>
        <begin position="623"/>
        <end position="698"/>
    </location>
</feature>
<feature type="region of interest" description="Disordered" evidence="2">
    <location>
        <begin position="858"/>
        <end position="891"/>
    </location>
</feature>
<protein>
    <submittedName>
        <fullName evidence="3">Uncharacterized protein</fullName>
    </submittedName>
</protein>
<dbReference type="RefSeq" id="WP_235705065.1">
    <property type="nucleotide sequence ID" value="NZ_JAKGBZ010000030.1"/>
</dbReference>
<organism evidence="3 4">
    <name type="scientific">Acidiphilium iwatense</name>
    <dbReference type="NCBI Taxonomy" id="768198"/>
    <lineage>
        <taxon>Bacteria</taxon>
        <taxon>Pseudomonadati</taxon>
        <taxon>Pseudomonadota</taxon>
        <taxon>Alphaproteobacteria</taxon>
        <taxon>Acetobacterales</taxon>
        <taxon>Acidocellaceae</taxon>
        <taxon>Acidiphilium</taxon>
    </lineage>
</organism>
<keyword evidence="1" id="KW-0175">Coiled coil</keyword>
<gene>
    <name evidence="3" type="ORF">L2A60_13990</name>
</gene>
<evidence type="ECO:0000256" key="2">
    <source>
        <dbReference type="SAM" id="MobiDB-lite"/>
    </source>
</evidence>
<dbReference type="Proteomes" id="UP001521209">
    <property type="component" value="Unassembled WGS sequence"/>
</dbReference>
<accession>A0ABS9E2H4</accession>
<dbReference type="EMBL" id="JAKGBZ010000030">
    <property type="protein sequence ID" value="MCF3947789.1"/>
    <property type="molecule type" value="Genomic_DNA"/>
</dbReference>
<feature type="region of interest" description="Disordered" evidence="2">
    <location>
        <begin position="1347"/>
        <end position="1370"/>
    </location>
</feature>
<reference evidence="3 4" key="1">
    <citation type="submission" date="2022-01" db="EMBL/GenBank/DDBJ databases">
        <authorList>
            <person name="Won M."/>
            <person name="Kim S.-J."/>
            <person name="Kwon S.-W."/>
        </authorList>
    </citation>
    <scope>NUCLEOTIDE SEQUENCE [LARGE SCALE GENOMIC DNA]</scope>
    <source>
        <strain evidence="3 4">KCTC 23505</strain>
    </source>
</reference>
<feature type="compositionally biased region" description="Basic and acidic residues" evidence="2">
    <location>
        <begin position="668"/>
        <end position="678"/>
    </location>
</feature>
<feature type="coiled-coil region" evidence="1">
    <location>
        <begin position="1013"/>
        <end position="1040"/>
    </location>
</feature>
<evidence type="ECO:0000313" key="4">
    <source>
        <dbReference type="Proteomes" id="UP001521209"/>
    </source>
</evidence>
<evidence type="ECO:0000256" key="1">
    <source>
        <dbReference type="SAM" id="Coils"/>
    </source>
</evidence>
<sequence length="1370" mass="140917">MNRAIYEAVLEAHRSIRQPRAAGGALPENLLSVIGAPRPVPSPMGTVFSGNSGGHTVPPLAPIRATPLAPSAALRAGSGNRTTAPDQAAAAPHQGRVVAPARAISAPGPAGPSAAGLAALAALQAMARSYGSPSGGTPPAALAAPVGAAPSAAPRPTAAGLAALRALQAMAANPTASTAPANAGPAHPGLWRDLGAGAVKGVEGIAAPIADVANSVLNPDTENVLAPYRTRFGHAPVVNAPRTGLTVNKIAAGVLPASVVKPVARLTGWANRTHPKTLVGEAVQGIGEMGPFAVGALIPGADEATLASRAADLGGLGVMGAGAGVGQDVGQSVGSEWGHPVIGGVVGSLVGGIGAAGVAGAAPGGARVVASLVRGAKIPLTEGSPAAIADAFRARLNDIDAAHSAAITAARTRASELLAQIIGASPEEAGQTARAEIAARHAPALAAAHQAEAAAQAELDQHVAGIGGETPAGRGEIGARLRGFVRGADAERERQANELWNLAQRNGDLRFNAAPVKRAAADAAASLNLMGGDRLTAREAELHDLIQKWPRTVDFDTLKTLRSNISGSMNDLRSDGRAMGRLGSLRDGVDDAIENAVENRAVDEEREVNNGRINPAQTLFSDLSVPEGVSGSAPPADTASDLGGGTSGQSGPVHPQLRQQPGGGDVLRPARDAGRDAEGQGSISPGYRGGENLAGTSRLSVGRPQSLLSFLVAKGGVRPNGDLEAMDARIGRPGLVNRRGLTLDRAREAAEEVGYLPPGSTIADLLDQVDAELRGNRVYRPEDAADAQMSRAGEGDLEPYYRERASQDVAASARGYGFVLTPAEHQHAVDLILNSDVHPDEAVRQAVAATEAQMLGELPPPWATEAPDFAALDGAEPDAGAPDSTTTGSTAERYASARADWRDYKGIFGDRTAAAEVLKRGPFGGGHAVADEDVARRFFHSGPNAGRDAGNFIAATGGDAEARDLLAEHAARDLRAKATNPNGSINSVKWRKWITDHAEPLDALGLRDRFGTVADAADRLTELRAQRESLDQQLRAASGTSDATVMRHYWKAGPAAADAIRDYITQTGGTPEAMQAIQDHIADDLMARHGRTGRLSPGGYQGWAAQHRAALAVVPDIAGRFADAAAAQRVMNNATAAHLAQRETFERSAARFFLQGDPQTAIGRAMGRTATNDPVTSMRDLAALVKGDAYAEAGLRRGVADWIGQKMHGGNPGARLGDVLKRDRTALAQVLTPQQMAVLNRMAATSRQSVFGRLAEALAGHGARHLTPQIMAGALGWEVHGAMGTIAAEAGLGLLRSLIVNRMDSLGAMVDRIIADPATADLMARQAATPAAGQRIASRLFLSTTAAGADRRRDPGLPQSGYFGNQEVRP</sequence>
<proteinExistence type="predicted"/>
<keyword evidence="4" id="KW-1185">Reference proteome</keyword>
<comment type="caution">
    <text evidence="3">The sequence shown here is derived from an EMBL/GenBank/DDBJ whole genome shotgun (WGS) entry which is preliminary data.</text>
</comment>
<name>A0ABS9E2H4_9PROT</name>